<dbReference type="EMBL" id="GL983326">
    <property type="protein sequence ID" value="EGR33775.1"/>
    <property type="molecule type" value="Genomic_DNA"/>
</dbReference>
<organism evidence="1 2">
    <name type="scientific">Ichthyophthirius multifiliis</name>
    <name type="common">White spot disease agent</name>
    <name type="synonym">Ich</name>
    <dbReference type="NCBI Taxonomy" id="5932"/>
    <lineage>
        <taxon>Eukaryota</taxon>
        <taxon>Sar</taxon>
        <taxon>Alveolata</taxon>
        <taxon>Ciliophora</taxon>
        <taxon>Intramacronucleata</taxon>
        <taxon>Oligohymenophorea</taxon>
        <taxon>Hymenostomatida</taxon>
        <taxon>Ophryoglenina</taxon>
        <taxon>Ichthyophthirius</taxon>
    </lineage>
</organism>
<dbReference type="AlphaFoldDB" id="G0QLY0"/>
<proteinExistence type="predicted"/>
<evidence type="ECO:0000313" key="2">
    <source>
        <dbReference type="Proteomes" id="UP000008983"/>
    </source>
</evidence>
<reference evidence="1 2" key="1">
    <citation type="submission" date="2011-07" db="EMBL/GenBank/DDBJ databases">
        <authorList>
            <person name="Coyne R."/>
            <person name="Brami D."/>
            <person name="Johnson J."/>
            <person name="Hostetler J."/>
            <person name="Hannick L."/>
            <person name="Clark T."/>
            <person name="Cassidy-Hanley D."/>
            <person name="Inman J."/>
        </authorList>
    </citation>
    <scope>NUCLEOTIDE SEQUENCE [LARGE SCALE GENOMIC DNA]</scope>
    <source>
        <strain evidence="1 2">G5</strain>
    </source>
</reference>
<dbReference type="RefSeq" id="XP_004038999.1">
    <property type="nucleotide sequence ID" value="XM_004038951.1"/>
</dbReference>
<dbReference type="GeneID" id="14909963"/>
<accession>G0QLY0</accession>
<dbReference type="InParanoid" id="G0QLY0"/>
<keyword evidence="2" id="KW-1185">Reference proteome</keyword>
<protein>
    <submittedName>
        <fullName evidence="1">Uncharacterized protein</fullName>
    </submittedName>
</protein>
<name>G0QLY0_ICHMU</name>
<gene>
    <name evidence="1" type="ORF">IMG5_038500</name>
</gene>
<dbReference type="Proteomes" id="UP000008983">
    <property type="component" value="Unassembled WGS sequence"/>
</dbReference>
<sequence>MLFLIINQKVTKIIQKHLLLILENKIEIQMGQQMNKNLIIYVNLQMKILTKILFINIQINQIHIIINKQPFLNAFLYFHKYIFYQQFLLFYFSQIIQKEILQNNYQDESNQQQTILQYLQNK</sequence>
<evidence type="ECO:0000313" key="1">
    <source>
        <dbReference type="EMBL" id="EGR33775.1"/>
    </source>
</evidence>